<feature type="domain" description="CCHC-type" evidence="2">
    <location>
        <begin position="278"/>
        <end position="294"/>
    </location>
</feature>
<dbReference type="Proteomes" id="UP000291084">
    <property type="component" value="Chromosome 4"/>
</dbReference>
<sequence length="367" mass="42676">MATTNQTSSIPVPIFKGESYDFWSVKMKTFFRSQDLWDIIEEGFTIPEDTSTLTAAQKKELKENKQKDSRALFVLQQAVDDTIFPRIIGATSAKQAWNTIQEEFQGSDEVRNIKLHSLRREFELLRMKESETIKDYYSRIKEIVSQMRAYGENILDKKIVEKILISIPQKYDAIATAIEQTKDLTTLSVTQLMGSLEAYEQRLKRHEEDSVENAFQSKLKLRSQNKEYEGNKSREEISRNKENPRSFSMTRQEKYPPCGICKKTSHLEKDCWHHGKPQCKYCKKFGHIEKYCRSKNRHQANFAEEDNQEKLLFYANQESPSREGSWYLDSGCSNHMAKDQSIFKDIDKSVNVKVRLGNGTTVESRGK</sequence>
<dbReference type="InterPro" id="IPR054722">
    <property type="entry name" value="PolX-like_BBD"/>
</dbReference>
<dbReference type="InterPro" id="IPR036875">
    <property type="entry name" value="Znf_CCHC_sf"/>
</dbReference>
<dbReference type="GO" id="GO:0003676">
    <property type="term" value="F:nucleic acid binding"/>
    <property type="evidence" value="ECO:0007669"/>
    <property type="project" value="InterPro"/>
</dbReference>
<dbReference type="Gene3D" id="4.10.60.10">
    <property type="entry name" value="Zinc finger, CCHC-type"/>
    <property type="match status" value="1"/>
</dbReference>
<evidence type="ECO:0000313" key="4">
    <source>
        <dbReference type="Proteomes" id="UP000291084"/>
    </source>
</evidence>
<dbReference type="GO" id="GO:0008270">
    <property type="term" value="F:zinc ion binding"/>
    <property type="evidence" value="ECO:0007669"/>
    <property type="project" value="InterPro"/>
</dbReference>
<gene>
    <name evidence="3" type="primary">Vigan.04G209600</name>
    <name evidence="3" type="ORF">VIGAN_04209600</name>
</gene>
<feature type="region of interest" description="Disordered" evidence="1">
    <location>
        <begin position="222"/>
        <end position="250"/>
    </location>
</feature>
<dbReference type="OrthoDB" id="912188at2759"/>
<feature type="domain" description="CCHC-type" evidence="2">
    <location>
        <begin position="257"/>
        <end position="273"/>
    </location>
</feature>
<keyword evidence="4" id="KW-1185">Reference proteome</keyword>
<organism evidence="3 4">
    <name type="scientific">Vigna angularis var. angularis</name>
    <dbReference type="NCBI Taxonomy" id="157739"/>
    <lineage>
        <taxon>Eukaryota</taxon>
        <taxon>Viridiplantae</taxon>
        <taxon>Streptophyta</taxon>
        <taxon>Embryophyta</taxon>
        <taxon>Tracheophyta</taxon>
        <taxon>Spermatophyta</taxon>
        <taxon>Magnoliopsida</taxon>
        <taxon>eudicotyledons</taxon>
        <taxon>Gunneridae</taxon>
        <taxon>Pentapetalae</taxon>
        <taxon>rosids</taxon>
        <taxon>fabids</taxon>
        <taxon>Fabales</taxon>
        <taxon>Fabaceae</taxon>
        <taxon>Papilionoideae</taxon>
        <taxon>50 kb inversion clade</taxon>
        <taxon>NPAAA clade</taxon>
        <taxon>indigoferoid/millettioid clade</taxon>
        <taxon>Phaseoleae</taxon>
        <taxon>Vigna</taxon>
    </lineage>
</organism>
<evidence type="ECO:0000259" key="2">
    <source>
        <dbReference type="SMART" id="SM00343"/>
    </source>
</evidence>
<evidence type="ECO:0000256" key="1">
    <source>
        <dbReference type="SAM" id="MobiDB-lite"/>
    </source>
</evidence>
<name>A0A0S3RVQ5_PHAAN</name>
<dbReference type="Pfam" id="PF22936">
    <property type="entry name" value="Pol_BBD"/>
    <property type="match status" value="1"/>
</dbReference>
<dbReference type="InterPro" id="IPR001878">
    <property type="entry name" value="Znf_CCHC"/>
</dbReference>
<protein>
    <recommendedName>
        <fullName evidence="2">CCHC-type domain-containing protein</fullName>
    </recommendedName>
</protein>
<dbReference type="EMBL" id="AP015037">
    <property type="protein sequence ID" value="BAT84665.1"/>
    <property type="molecule type" value="Genomic_DNA"/>
</dbReference>
<dbReference type="PANTHER" id="PTHR35317:SF35">
    <property type="entry name" value="DUF4219 DOMAIN-CONTAINING PROTEIN"/>
    <property type="match status" value="1"/>
</dbReference>
<accession>A0A0S3RVQ5</accession>
<dbReference type="SUPFAM" id="SSF57756">
    <property type="entry name" value="Retrovirus zinc finger-like domains"/>
    <property type="match status" value="1"/>
</dbReference>
<dbReference type="PANTHER" id="PTHR35317">
    <property type="entry name" value="OS04G0629600 PROTEIN"/>
    <property type="match status" value="1"/>
</dbReference>
<dbReference type="SMART" id="SM00343">
    <property type="entry name" value="ZnF_C2HC"/>
    <property type="match status" value="2"/>
</dbReference>
<dbReference type="AlphaFoldDB" id="A0A0S3RVQ5"/>
<dbReference type="Pfam" id="PF14223">
    <property type="entry name" value="Retrotran_gag_2"/>
    <property type="match status" value="1"/>
</dbReference>
<evidence type="ECO:0000313" key="3">
    <source>
        <dbReference type="EMBL" id="BAT84665.1"/>
    </source>
</evidence>
<proteinExistence type="predicted"/>
<feature type="compositionally biased region" description="Basic and acidic residues" evidence="1">
    <location>
        <begin position="224"/>
        <end position="244"/>
    </location>
</feature>
<reference evidence="3 4" key="1">
    <citation type="journal article" date="2015" name="Sci. Rep.">
        <title>The power of single molecule real-time sequencing technology in the de novo assembly of a eukaryotic genome.</title>
        <authorList>
            <person name="Sakai H."/>
            <person name="Naito K."/>
            <person name="Ogiso-Tanaka E."/>
            <person name="Takahashi Y."/>
            <person name="Iseki K."/>
            <person name="Muto C."/>
            <person name="Satou K."/>
            <person name="Teruya K."/>
            <person name="Shiroma A."/>
            <person name="Shimoji M."/>
            <person name="Hirano T."/>
            <person name="Itoh T."/>
            <person name="Kaga A."/>
            <person name="Tomooka N."/>
        </authorList>
    </citation>
    <scope>NUCLEOTIDE SEQUENCE [LARGE SCALE GENOMIC DNA]</scope>
    <source>
        <strain evidence="4">cv. Shumari</strain>
    </source>
</reference>